<evidence type="ECO:0000256" key="4">
    <source>
        <dbReference type="ARBA" id="ARBA00023002"/>
    </source>
</evidence>
<evidence type="ECO:0000313" key="10">
    <source>
        <dbReference type="Proteomes" id="UP000663602"/>
    </source>
</evidence>
<sequence length="404" mass="43776">MRDLVLKYHSLPVPGKLCTGLSKPVFNKLDLSLAYTPGVACVSEIIAQNEECIYSYTGKGNLVAVITNGTAVLGLGNIGAAAAKPVMEGKSALFKRFAGINSYDIEINESDPCKLIAIIIALGKTFGGINLEDIKSPECFYIEQQCALGLDIPVFHDDQHGTAVVVTAALINAVRLVNKSLSTLKVVVVGAGAAAIACLNLLVKFGISKSNVFVYDIYGPLVATRTDLDSYRKPYAMATYIALPTALQLCDFFLGLSCGNILCSEWITLMAPNPIIFALANPTPEIFPQAVWQVRSDAIVATGRSDFSNQVNNLLCFPYIFRAALDARIVNITAAIKIAAVRAIAYLGYTSTRFAFNSILPDIFDKRLLVYVAGYIMKVIIFKGLNRVPINFSRYLAYLCLLNV</sequence>
<reference evidence="9" key="1">
    <citation type="submission" date="2021-02" db="EMBL/GenBank/DDBJ databases">
        <authorList>
            <person name="Franco D."/>
        </authorList>
    </citation>
    <scope>NUCLEOTIDE SEQUENCE</scope>
    <source>
        <strain evidence="9">DICMUL</strain>
    </source>
</reference>
<keyword evidence="3 6" id="KW-0479">Metal-binding</keyword>
<name>A0A975AE04_9PROT</name>
<accession>A0A975AE04</accession>
<protein>
    <recommendedName>
        <fullName evidence="11">NADP-dependent malic enzyme</fullName>
    </recommendedName>
</protein>
<comment type="similarity">
    <text evidence="2">Belongs to the malic enzymes family.</text>
</comment>
<feature type="binding site" evidence="6">
    <location>
        <position position="158"/>
    </location>
    <ligand>
        <name>a divalent metal cation</name>
        <dbReference type="ChEBI" id="CHEBI:60240"/>
    </ligand>
</feature>
<dbReference type="InterPro" id="IPR015884">
    <property type="entry name" value="Malic_enzyme_CS"/>
</dbReference>
<dbReference type="InterPro" id="IPR001891">
    <property type="entry name" value="Malic_OxRdtase"/>
</dbReference>
<dbReference type="Pfam" id="PF03949">
    <property type="entry name" value="Malic_M"/>
    <property type="match status" value="1"/>
</dbReference>
<feature type="binding site" evidence="5">
    <location>
        <position position="281"/>
    </location>
    <ligand>
        <name>(S)-malate</name>
        <dbReference type="ChEBI" id="CHEBI:15589"/>
    </ligand>
</feature>
<evidence type="ECO:0000259" key="7">
    <source>
        <dbReference type="SMART" id="SM00919"/>
    </source>
</evidence>
<dbReference type="InterPro" id="IPR012301">
    <property type="entry name" value="Malic_N_dom"/>
</dbReference>
<evidence type="ECO:0000256" key="1">
    <source>
        <dbReference type="ARBA" id="ARBA00001936"/>
    </source>
</evidence>
<feature type="binding site" evidence="5">
    <location>
        <position position="312"/>
    </location>
    <ligand>
        <name>(S)-malate</name>
        <dbReference type="ChEBI" id="CHEBI:15589"/>
    </ligand>
</feature>
<dbReference type="PROSITE" id="PS00331">
    <property type="entry name" value="MALIC_ENZYMES"/>
    <property type="match status" value="1"/>
</dbReference>
<gene>
    <name evidence="9" type="ORF">JSR02_00640</name>
</gene>
<dbReference type="SMART" id="SM00919">
    <property type="entry name" value="Malic_M"/>
    <property type="match status" value="1"/>
</dbReference>
<dbReference type="Gene3D" id="3.40.50.720">
    <property type="entry name" value="NAD(P)-binding Rossmann-like Domain"/>
    <property type="match status" value="1"/>
</dbReference>
<dbReference type="GO" id="GO:0016616">
    <property type="term" value="F:oxidoreductase activity, acting on the CH-OH group of donors, NAD or NADP as acceptor"/>
    <property type="evidence" value="ECO:0007669"/>
    <property type="project" value="InterPro"/>
</dbReference>
<dbReference type="FunFam" id="3.40.50.10380:FF:000003">
    <property type="entry name" value="NADP-dependent malic enzyme"/>
    <property type="match status" value="1"/>
</dbReference>
<dbReference type="PIRSF" id="PIRSF000106">
    <property type="entry name" value="ME"/>
    <property type="match status" value="1"/>
</dbReference>
<dbReference type="SMART" id="SM01274">
    <property type="entry name" value="malic"/>
    <property type="match status" value="1"/>
</dbReference>
<evidence type="ECO:0000256" key="3">
    <source>
        <dbReference type="ARBA" id="ARBA00022723"/>
    </source>
</evidence>
<comment type="cofactor">
    <cofactor evidence="1">
        <name>Mn(2+)</name>
        <dbReference type="ChEBI" id="CHEBI:29035"/>
    </cofactor>
</comment>
<dbReference type="GO" id="GO:0004470">
    <property type="term" value="F:malic enzyme activity"/>
    <property type="evidence" value="ECO:0007669"/>
    <property type="project" value="InterPro"/>
</dbReference>
<dbReference type="InterPro" id="IPR046346">
    <property type="entry name" value="Aminoacid_DH-like_N_sf"/>
</dbReference>
<dbReference type="GO" id="GO:0051287">
    <property type="term" value="F:NAD binding"/>
    <property type="evidence" value="ECO:0007669"/>
    <property type="project" value="InterPro"/>
</dbReference>
<dbReference type="InterPro" id="IPR037062">
    <property type="entry name" value="Malic_N_dom_sf"/>
</dbReference>
<keyword evidence="4" id="KW-0560">Oxidoreductase</keyword>
<dbReference type="EMBL" id="CP071410">
    <property type="protein sequence ID" value="QSW37806.1"/>
    <property type="molecule type" value="Genomic_DNA"/>
</dbReference>
<dbReference type="AlphaFoldDB" id="A0A975AE04"/>
<dbReference type="Proteomes" id="UP000663602">
    <property type="component" value="Chromosome"/>
</dbReference>
<dbReference type="InterPro" id="IPR036291">
    <property type="entry name" value="NAD(P)-bd_dom_sf"/>
</dbReference>
<evidence type="ECO:0000313" key="9">
    <source>
        <dbReference type="EMBL" id="QSW37806.1"/>
    </source>
</evidence>
<dbReference type="PANTHER" id="PTHR43237:SF4">
    <property type="entry name" value="NADP-DEPENDENT MALIC ENZYME"/>
    <property type="match status" value="1"/>
</dbReference>
<evidence type="ECO:0000259" key="8">
    <source>
        <dbReference type="SMART" id="SM01274"/>
    </source>
</evidence>
<dbReference type="SUPFAM" id="SSF53223">
    <property type="entry name" value="Aminoacid dehydrogenase-like, N-terminal domain"/>
    <property type="match status" value="1"/>
</dbReference>
<dbReference type="InterPro" id="IPR051674">
    <property type="entry name" value="Malate_Decarboxylase"/>
</dbReference>
<dbReference type="GO" id="GO:0046872">
    <property type="term" value="F:metal ion binding"/>
    <property type="evidence" value="ECO:0007669"/>
    <property type="project" value="UniProtKB-KW"/>
</dbReference>
<feature type="binding site" evidence="6">
    <location>
        <position position="133"/>
    </location>
    <ligand>
        <name>a divalent metal cation</name>
        <dbReference type="ChEBI" id="CHEBI:60240"/>
    </ligand>
</feature>
<proteinExistence type="inferred from homology"/>
<comment type="cofactor">
    <cofactor evidence="6">
        <name>Mg(2+)</name>
        <dbReference type="ChEBI" id="CHEBI:18420"/>
    </cofactor>
    <cofactor evidence="6">
        <name>Mn(2+)</name>
        <dbReference type="ChEBI" id="CHEBI:29035"/>
    </cofactor>
    <text evidence="6">Divalent metal cations. Prefers magnesium or manganese.</text>
</comment>
<evidence type="ECO:0000256" key="5">
    <source>
        <dbReference type="PIRSR" id="PIRSR000106-2"/>
    </source>
</evidence>
<dbReference type="Gene3D" id="3.40.50.10380">
    <property type="entry name" value="Malic enzyme, N-terminal domain"/>
    <property type="match status" value="1"/>
</dbReference>
<dbReference type="SUPFAM" id="SSF51735">
    <property type="entry name" value="NAD(P)-binding Rossmann-fold domains"/>
    <property type="match status" value="1"/>
</dbReference>
<feature type="binding site" evidence="6">
    <location>
        <position position="132"/>
    </location>
    <ligand>
        <name>a divalent metal cation</name>
        <dbReference type="ChEBI" id="CHEBI:60240"/>
    </ligand>
</feature>
<feature type="domain" description="Malic enzyme NAD-binding" evidence="7">
    <location>
        <begin position="159"/>
        <end position="381"/>
    </location>
</feature>
<dbReference type="InterPro" id="IPR012302">
    <property type="entry name" value="Malic_NAD-bd"/>
</dbReference>
<dbReference type="Pfam" id="PF00390">
    <property type="entry name" value="malic"/>
    <property type="match status" value="1"/>
</dbReference>
<reference evidence="9" key="2">
    <citation type="submission" date="2021-03" db="EMBL/GenBank/DDBJ databases">
        <title>Alternative transmission patterns in independently acquired nutritional co-symbionts of Dictyopharidae planthoppers.</title>
        <authorList>
            <person name="Michalik A."/>
            <person name="Lukasik P."/>
        </authorList>
    </citation>
    <scope>NUCLEOTIDE SEQUENCE</scope>
    <source>
        <strain evidence="9">DICMUL</strain>
    </source>
</reference>
<organism evidence="9 10">
    <name type="scientific">Candidatus Vidania fulgoroideorum</name>
    <dbReference type="NCBI Taxonomy" id="881286"/>
    <lineage>
        <taxon>Bacteria</taxon>
        <taxon>Pseudomonadati</taxon>
        <taxon>Pseudomonadota</taxon>
        <taxon>Betaproteobacteria</taxon>
        <taxon>Candidatus Vidania</taxon>
    </lineage>
</organism>
<feature type="domain" description="Malic enzyme N-terminal" evidence="8">
    <location>
        <begin position="14"/>
        <end position="147"/>
    </location>
</feature>
<dbReference type="PANTHER" id="PTHR43237">
    <property type="entry name" value="NADP-DEPENDENT MALIC ENZYME"/>
    <property type="match status" value="1"/>
</dbReference>
<evidence type="ECO:0000256" key="6">
    <source>
        <dbReference type="PIRSR" id="PIRSR000106-3"/>
    </source>
</evidence>
<evidence type="ECO:0008006" key="11">
    <source>
        <dbReference type="Google" id="ProtNLM"/>
    </source>
</evidence>
<evidence type="ECO:0000256" key="2">
    <source>
        <dbReference type="ARBA" id="ARBA00008785"/>
    </source>
</evidence>